<dbReference type="SUPFAM" id="SSF47203">
    <property type="entry name" value="Acyl-CoA dehydrogenase C-terminal domain-like"/>
    <property type="match status" value="1"/>
</dbReference>
<evidence type="ECO:0000313" key="12">
    <source>
        <dbReference type="Proteomes" id="UP001500822"/>
    </source>
</evidence>
<dbReference type="Gene3D" id="1.10.540.10">
    <property type="entry name" value="Acyl-CoA dehydrogenase/oxidase, N-terminal domain"/>
    <property type="match status" value="1"/>
</dbReference>
<comment type="cofactor">
    <cofactor evidence="1 7">
        <name>FAD</name>
        <dbReference type="ChEBI" id="CHEBI:57692"/>
    </cofactor>
</comment>
<feature type="domain" description="Acyl-CoA oxidase/dehydrogenase middle" evidence="9">
    <location>
        <begin position="134"/>
        <end position="229"/>
    </location>
</feature>
<dbReference type="InterPro" id="IPR046373">
    <property type="entry name" value="Acyl-CoA_Oxase/DH_mid-dom_sf"/>
</dbReference>
<feature type="domain" description="Acyl-CoA dehydrogenase/oxidase C-terminal" evidence="8">
    <location>
        <begin position="242"/>
        <end position="388"/>
    </location>
</feature>
<keyword evidence="6 7" id="KW-0560">Oxidoreductase</keyword>
<organism evidence="11 12">
    <name type="scientific">Gordonia alkaliphila</name>
    <dbReference type="NCBI Taxonomy" id="1053547"/>
    <lineage>
        <taxon>Bacteria</taxon>
        <taxon>Bacillati</taxon>
        <taxon>Actinomycetota</taxon>
        <taxon>Actinomycetes</taxon>
        <taxon>Mycobacteriales</taxon>
        <taxon>Gordoniaceae</taxon>
        <taxon>Gordonia</taxon>
    </lineage>
</organism>
<evidence type="ECO:0000256" key="3">
    <source>
        <dbReference type="ARBA" id="ARBA00022630"/>
    </source>
</evidence>
<keyword evidence="4 7" id="KW-0274">FAD</keyword>
<dbReference type="Pfam" id="PF00441">
    <property type="entry name" value="Acyl-CoA_dh_1"/>
    <property type="match status" value="1"/>
</dbReference>
<comment type="caution">
    <text evidence="11">The sequence shown here is derived from an EMBL/GenBank/DDBJ whole genome shotgun (WGS) entry which is preliminary data.</text>
</comment>
<evidence type="ECO:0000313" key="11">
    <source>
        <dbReference type="EMBL" id="GAA4743164.1"/>
    </source>
</evidence>
<evidence type="ECO:0000256" key="4">
    <source>
        <dbReference type="ARBA" id="ARBA00022827"/>
    </source>
</evidence>
<reference evidence="12" key="1">
    <citation type="journal article" date="2019" name="Int. J. Syst. Evol. Microbiol.">
        <title>The Global Catalogue of Microorganisms (GCM) 10K type strain sequencing project: providing services to taxonomists for standard genome sequencing and annotation.</title>
        <authorList>
            <consortium name="The Broad Institute Genomics Platform"/>
            <consortium name="The Broad Institute Genome Sequencing Center for Infectious Disease"/>
            <person name="Wu L."/>
            <person name="Ma J."/>
        </authorList>
    </citation>
    <scope>NUCLEOTIDE SEQUENCE [LARGE SCALE GENOMIC DNA]</scope>
    <source>
        <strain evidence="12">JCM 18077</strain>
    </source>
</reference>
<evidence type="ECO:0000256" key="1">
    <source>
        <dbReference type="ARBA" id="ARBA00001974"/>
    </source>
</evidence>
<dbReference type="InterPro" id="IPR013786">
    <property type="entry name" value="AcylCoA_DH/ox_N"/>
</dbReference>
<feature type="domain" description="Acyl-CoA dehydrogenase/oxidase N-terminal" evidence="10">
    <location>
        <begin position="19"/>
        <end position="130"/>
    </location>
</feature>
<keyword evidence="3 7" id="KW-0285">Flavoprotein</keyword>
<dbReference type="InterPro" id="IPR037069">
    <property type="entry name" value="AcylCoA_DH/ox_N_sf"/>
</dbReference>
<evidence type="ECO:0000256" key="6">
    <source>
        <dbReference type="ARBA" id="ARBA00023002"/>
    </source>
</evidence>
<dbReference type="InterPro" id="IPR052033">
    <property type="entry name" value="Glutaryl-CoA_DH_mitochondrial"/>
</dbReference>
<dbReference type="SUPFAM" id="SSF56645">
    <property type="entry name" value="Acyl-CoA dehydrogenase NM domain-like"/>
    <property type="match status" value="1"/>
</dbReference>
<keyword evidence="5" id="KW-0809">Transit peptide</keyword>
<name>A0ABP8YYF7_9ACTN</name>
<dbReference type="RefSeq" id="WP_345312645.1">
    <property type="nucleotide sequence ID" value="NZ_BAABIE010000003.1"/>
</dbReference>
<dbReference type="Gene3D" id="2.40.110.10">
    <property type="entry name" value="Butyryl-CoA Dehydrogenase, subunit A, domain 2"/>
    <property type="match status" value="1"/>
</dbReference>
<comment type="similarity">
    <text evidence="2 7">Belongs to the acyl-CoA dehydrogenase family.</text>
</comment>
<evidence type="ECO:0000256" key="7">
    <source>
        <dbReference type="RuleBase" id="RU362125"/>
    </source>
</evidence>
<dbReference type="InterPro" id="IPR006091">
    <property type="entry name" value="Acyl-CoA_Oxase/DH_mid-dom"/>
</dbReference>
<dbReference type="Pfam" id="PF02771">
    <property type="entry name" value="Acyl-CoA_dh_N"/>
    <property type="match status" value="1"/>
</dbReference>
<dbReference type="EMBL" id="BAABIE010000003">
    <property type="protein sequence ID" value="GAA4743164.1"/>
    <property type="molecule type" value="Genomic_DNA"/>
</dbReference>
<dbReference type="PANTHER" id="PTHR42807">
    <property type="entry name" value="GLUTARYL-COA DEHYDROGENASE, MITOCHONDRIAL"/>
    <property type="match status" value="1"/>
</dbReference>
<keyword evidence="12" id="KW-1185">Reference proteome</keyword>
<accession>A0ABP8YYF7</accession>
<evidence type="ECO:0000256" key="2">
    <source>
        <dbReference type="ARBA" id="ARBA00009347"/>
    </source>
</evidence>
<evidence type="ECO:0000259" key="8">
    <source>
        <dbReference type="Pfam" id="PF00441"/>
    </source>
</evidence>
<dbReference type="Pfam" id="PF02770">
    <property type="entry name" value="Acyl-CoA_dh_M"/>
    <property type="match status" value="1"/>
</dbReference>
<evidence type="ECO:0000259" key="10">
    <source>
        <dbReference type="Pfam" id="PF02771"/>
    </source>
</evidence>
<dbReference type="InterPro" id="IPR009100">
    <property type="entry name" value="AcylCoA_DH/oxidase_NM_dom_sf"/>
</dbReference>
<dbReference type="InterPro" id="IPR009075">
    <property type="entry name" value="AcylCo_DH/oxidase_C"/>
</dbReference>
<dbReference type="InterPro" id="IPR036250">
    <property type="entry name" value="AcylCo_DH-like_C"/>
</dbReference>
<dbReference type="Gene3D" id="1.20.140.10">
    <property type="entry name" value="Butyryl-CoA Dehydrogenase, subunit A, domain 3"/>
    <property type="match status" value="1"/>
</dbReference>
<dbReference type="PANTHER" id="PTHR42807:SF1">
    <property type="entry name" value="GLUTARYL-COA DEHYDROGENASE, MITOCHONDRIAL"/>
    <property type="match status" value="1"/>
</dbReference>
<sequence length="395" mass="42529">MADTRTVTELFALDTLLHDDERQIRDTVRQFGNEKIRPHIADWFDEARIPVRELAKELGGLGVLGMHLEGYGCAGMSAVSYGLACLELEAIDSGIRSLVSVQGSLAMFAIHHWGSEEQKEHWLPQMAAGDAIGCFGLTEPDFGSDPGGMRTRAVHDGGDWVLNGTKMWITNGSVADVAVVWANTDLEEGSRGIRGFVVPTDTPGFSAPEIRAKMSLRASVTSELVLEDVRLPESAMLPKAAGLRGPLSCLNEARFGIIFGAIGAARDCLETAVDYASTRLVFDKPLAAYQLTQAKLADMALEVGKGHLLAYQLGRLKDAGEVEPAQVSLGKLNNTREAIKVARECRTILGANGITLAYPAIRHANNLESVLTYEGTSEVHQLSIGRALTGASAFR</sequence>
<dbReference type="Proteomes" id="UP001500822">
    <property type="component" value="Unassembled WGS sequence"/>
</dbReference>
<protein>
    <submittedName>
        <fullName evidence="11">Acyl-CoA dehydrogenase family protein</fullName>
    </submittedName>
</protein>
<evidence type="ECO:0000259" key="9">
    <source>
        <dbReference type="Pfam" id="PF02770"/>
    </source>
</evidence>
<proteinExistence type="inferred from homology"/>
<gene>
    <name evidence="11" type="ORF">GCM10023217_09790</name>
</gene>
<evidence type="ECO:0000256" key="5">
    <source>
        <dbReference type="ARBA" id="ARBA00022946"/>
    </source>
</evidence>